<dbReference type="GO" id="GO:0004222">
    <property type="term" value="F:metalloendopeptidase activity"/>
    <property type="evidence" value="ECO:0007669"/>
    <property type="project" value="TreeGrafter"/>
</dbReference>
<accession>A0A175RJH0</accession>
<sequence length="153" mass="15352">MLAADDADAVGAGAAPWVWPTGSRVVVRPWEAPADDYSAGHRGVDVPAPIGTPVVAVADGTVSFAGAVAGRSVVSVDHGGGLVSTLDSVSPAVRTGDAVSQGGVVGRVAVGHCPATDPCVHLGARLDDRYVDPTPYLPAAAWPVLLPESDWPG</sequence>
<gene>
    <name evidence="3" type="ORF">NS184_13820</name>
</gene>
<dbReference type="PANTHER" id="PTHR21666:SF289">
    <property type="entry name" value="L-ALA--D-GLU ENDOPEPTIDASE"/>
    <property type="match status" value="1"/>
</dbReference>
<dbReference type="Proteomes" id="UP000078252">
    <property type="component" value="Unassembled WGS sequence"/>
</dbReference>
<evidence type="ECO:0000313" key="3">
    <source>
        <dbReference type="EMBL" id="KTR03503.1"/>
    </source>
</evidence>
<dbReference type="Pfam" id="PF01551">
    <property type="entry name" value="Peptidase_M23"/>
    <property type="match status" value="1"/>
</dbReference>
<dbReference type="InterPro" id="IPR016047">
    <property type="entry name" value="M23ase_b-sheet_dom"/>
</dbReference>
<dbReference type="PANTHER" id="PTHR21666">
    <property type="entry name" value="PEPTIDASE-RELATED"/>
    <property type="match status" value="1"/>
</dbReference>
<dbReference type="CDD" id="cd12797">
    <property type="entry name" value="M23_peptidase"/>
    <property type="match status" value="1"/>
</dbReference>
<dbReference type="STRING" id="33881.NS184_13820"/>
<evidence type="ECO:0000259" key="2">
    <source>
        <dbReference type="Pfam" id="PF01551"/>
    </source>
</evidence>
<dbReference type="EMBL" id="LDQC01000082">
    <property type="protein sequence ID" value="KTR03503.1"/>
    <property type="molecule type" value="Genomic_DNA"/>
</dbReference>
<keyword evidence="1" id="KW-0732">Signal</keyword>
<proteinExistence type="predicted"/>
<dbReference type="PATRIC" id="fig|33881.3.peg.3228"/>
<protein>
    <recommendedName>
        <fullName evidence="2">M23ase beta-sheet core domain-containing protein</fullName>
    </recommendedName>
</protein>
<dbReference type="Gene3D" id="2.70.70.10">
    <property type="entry name" value="Glucose Permease (Domain IIA)"/>
    <property type="match status" value="1"/>
</dbReference>
<dbReference type="AlphaFoldDB" id="A0A175RJH0"/>
<dbReference type="InterPro" id="IPR011055">
    <property type="entry name" value="Dup_hybrid_motif"/>
</dbReference>
<reference evidence="3 4" key="1">
    <citation type="journal article" date="2016" name="Front. Microbiol.">
        <title>Genomic Resource of Rice Seed Associated Bacteria.</title>
        <authorList>
            <person name="Midha S."/>
            <person name="Bansal K."/>
            <person name="Sharma S."/>
            <person name="Kumar N."/>
            <person name="Patil P.P."/>
            <person name="Chaudhry V."/>
            <person name="Patil P.B."/>
        </authorList>
    </citation>
    <scope>NUCLEOTIDE SEQUENCE [LARGE SCALE GENOMIC DNA]</scope>
    <source>
        <strain evidence="3 4">NS184</strain>
    </source>
</reference>
<dbReference type="SUPFAM" id="SSF51261">
    <property type="entry name" value="Duplicated hybrid motif"/>
    <property type="match status" value="1"/>
</dbReference>
<evidence type="ECO:0000256" key="1">
    <source>
        <dbReference type="ARBA" id="ARBA00022729"/>
    </source>
</evidence>
<organism evidence="3 4">
    <name type="scientific">Curtobacterium luteum</name>
    <dbReference type="NCBI Taxonomy" id="33881"/>
    <lineage>
        <taxon>Bacteria</taxon>
        <taxon>Bacillati</taxon>
        <taxon>Actinomycetota</taxon>
        <taxon>Actinomycetes</taxon>
        <taxon>Micrococcales</taxon>
        <taxon>Microbacteriaceae</taxon>
        <taxon>Curtobacterium</taxon>
    </lineage>
</organism>
<dbReference type="InterPro" id="IPR050570">
    <property type="entry name" value="Cell_wall_metabolism_enzyme"/>
</dbReference>
<name>A0A175RJH0_9MICO</name>
<feature type="domain" description="M23ase beta-sheet core" evidence="2">
    <location>
        <begin position="40"/>
        <end position="133"/>
    </location>
</feature>
<evidence type="ECO:0000313" key="4">
    <source>
        <dbReference type="Proteomes" id="UP000078252"/>
    </source>
</evidence>
<comment type="caution">
    <text evidence="3">The sequence shown here is derived from an EMBL/GenBank/DDBJ whole genome shotgun (WGS) entry which is preliminary data.</text>
</comment>